<protein>
    <recommendedName>
        <fullName evidence="6">Aminotransferase</fullName>
        <ecNumber evidence="6">2.6.1.-</ecNumber>
    </recommendedName>
</protein>
<gene>
    <name evidence="8" type="ORF">E6C55_12235</name>
</gene>
<dbReference type="InterPro" id="IPR015421">
    <property type="entry name" value="PyrdxlP-dep_Trfase_major"/>
</dbReference>
<dbReference type="PROSITE" id="PS00105">
    <property type="entry name" value="AA_TRANSFER_CLASS_1"/>
    <property type="match status" value="1"/>
</dbReference>
<comment type="similarity">
    <text evidence="2 6">Belongs to the class-I pyridoxal-phosphate-dependent aminotransferase family.</text>
</comment>
<evidence type="ECO:0000259" key="7">
    <source>
        <dbReference type="Pfam" id="PF00155"/>
    </source>
</evidence>
<evidence type="ECO:0000313" key="8">
    <source>
        <dbReference type="EMBL" id="THF79542.1"/>
    </source>
</evidence>
<dbReference type="Gene3D" id="3.40.640.10">
    <property type="entry name" value="Type I PLP-dependent aspartate aminotransferase-like (Major domain)"/>
    <property type="match status" value="1"/>
</dbReference>
<dbReference type="GO" id="GO:0030170">
    <property type="term" value="F:pyridoxal phosphate binding"/>
    <property type="evidence" value="ECO:0007669"/>
    <property type="project" value="InterPro"/>
</dbReference>
<dbReference type="EMBL" id="SSOB01000013">
    <property type="protein sequence ID" value="THF79542.1"/>
    <property type="molecule type" value="Genomic_DNA"/>
</dbReference>
<dbReference type="Proteomes" id="UP000310636">
    <property type="component" value="Unassembled WGS sequence"/>
</dbReference>
<name>A0A4S4BYC0_9BACL</name>
<dbReference type="InterPro" id="IPR015424">
    <property type="entry name" value="PyrdxlP-dep_Trfase"/>
</dbReference>
<dbReference type="SUPFAM" id="SSF53383">
    <property type="entry name" value="PLP-dependent transferases"/>
    <property type="match status" value="1"/>
</dbReference>
<dbReference type="PANTHER" id="PTHR46383:SF3">
    <property type="entry name" value="ASPARTATE AMINOTRANSFERASE-RELATED"/>
    <property type="match status" value="1"/>
</dbReference>
<dbReference type="Pfam" id="PF00155">
    <property type="entry name" value="Aminotran_1_2"/>
    <property type="match status" value="1"/>
</dbReference>
<evidence type="ECO:0000256" key="3">
    <source>
        <dbReference type="ARBA" id="ARBA00022576"/>
    </source>
</evidence>
<dbReference type="InterPro" id="IPR004839">
    <property type="entry name" value="Aminotransferase_I/II_large"/>
</dbReference>
<dbReference type="InterPro" id="IPR050596">
    <property type="entry name" value="AspAT/PAT-like"/>
</dbReference>
<dbReference type="GO" id="GO:0008483">
    <property type="term" value="F:transaminase activity"/>
    <property type="evidence" value="ECO:0007669"/>
    <property type="project" value="UniProtKB-KW"/>
</dbReference>
<evidence type="ECO:0000256" key="5">
    <source>
        <dbReference type="ARBA" id="ARBA00022898"/>
    </source>
</evidence>
<organism evidence="8 9">
    <name type="scientific">Cohnella fermenti</name>
    <dbReference type="NCBI Taxonomy" id="2565925"/>
    <lineage>
        <taxon>Bacteria</taxon>
        <taxon>Bacillati</taxon>
        <taxon>Bacillota</taxon>
        <taxon>Bacilli</taxon>
        <taxon>Bacillales</taxon>
        <taxon>Paenibacillaceae</taxon>
        <taxon>Cohnella</taxon>
    </lineage>
</organism>
<evidence type="ECO:0000256" key="2">
    <source>
        <dbReference type="ARBA" id="ARBA00007441"/>
    </source>
</evidence>
<feature type="domain" description="Aminotransferase class I/classII large" evidence="7">
    <location>
        <begin position="46"/>
        <end position="395"/>
    </location>
</feature>
<keyword evidence="9" id="KW-1185">Reference proteome</keyword>
<evidence type="ECO:0000256" key="1">
    <source>
        <dbReference type="ARBA" id="ARBA00001933"/>
    </source>
</evidence>
<reference evidence="8 9" key="1">
    <citation type="submission" date="2019-04" db="EMBL/GenBank/DDBJ databases">
        <title>Cohnella sp. nov. isolated from preserved vegetables.</title>
        <authorList>
            <person name="Lin S.-Y."/>
            <person name="Hung M.-H."/>
            <person name="Young C.-C."/>
        </authorList>
    </citation>
    <scope>NUCLEOTIDE SEQUENCE [LARGE SCALE GENOMIC DNA]</scope>
    <source>
        <strain evidence="8 9">CC-MHH1044</strain>
    </source>
</reference>
<keyword evidence="4 6" id="KW-0808">Transferase</keyword>
<accession>A0A4S4BYC0</accession>
<comment type="caution">
    <text evidence="8">The sequence shown here is derived from an EMBL/GenBank/DDBJ whole genome shotgun (WGS) entry which is preliminary data.</text>
</comment>
<dbReference type="FunFam" id="3.40.640.10:FF:000033">
    <property type="entry name" value="Aspartate aminotransferase"/>
    <property type="match status" value="1"/>
</dbReference>
<dbReference type="GO" id="GO:0006520">
    <property type="term" value="P:amino acid metabolic process"/>
    <property type="evidence" value="ECO:0007669"/>
    <property type="project" value="InterPro"/>
</dbReference>
<keyword evidence="5" id="KW-0663">Pyridoxal phosphate</keyword>
<evidence type="ECO:0000256" key="4">
    <source>
        <dbReference type="ARBA" id="ARBA00022679"/>
    </source>
</evidence>
<dbReference type="CDD" id="cd00609">
    <property type="entry name" value="AAT_like"/>
    <property type="match status" value="1"/>
</dbReference>
<dbReference type="AlphaFoldDB" id="A0A4S4BYC0"/>
<evidence type="ECO:0000256" key="6">
    <source>
        <dbReference type="RuleBase" id="RU000481"/>
    </source>
</evidence>
<dbReference type="OrthoDB" id="9813612at2"/>
<dbReference type="InterPro" id="IPR015422">
    <property type="entry name" value="PyrdxlP-dep_Trfase_small"/>
</dbReference>
<dbReference type="Gene3D" id="3.90.1150.10">
    <property type="entry name" value="Aspartate Aminotransferase, domain 1"/>
    <property type="match status" value="1"/>
</dbReference>
<keyword evidence="3 6" id="KW-0032">Aminotransferase</keyword>
<comment type="cofactor">
    <cofactor evidence="1 6">
        <name>pyridoxal 5'-phosphate</name>
        <dbReference type="ChEBI" id="CHEBI:597326"/>
    </cofactor>
</comment>
<dbReference type="PANTHER" id="PTHR46383">
    <property type="entry name" value="ASPARTATE AMINOTRANSFERASE"/>
    <property type="match status" value="1"/>
</dbReference>
<evidence type="ECO:0000313" key="9">
    <source>
        <dbReference type="Proteomes" id="UP000310636"/>
    </source>
</evidence>
<dbReference type="InterPro" id="IPR004838">
    <property type="entry name" value="NHTrfase_class1_PyrdxlP-BS"/>
</dbReference>
<sequence>MNKVTYPSLSLELQESNLRDRMNPVVRDIPPSGIRKFFDLLDGKKEVISLGVGEPDFATPEVVREACIRALEQGRTSYTSNSGMPELREAIADYLSEEFSVDYEPDSEILVTVGSSEAIDLALRTLICPGDEILMPVPCYISYSPITSLGMGKVVPVDTEAASGFKLTVEALRAKVTPRSKVLILCYPNNPTGATMTAEDWLPVASFVRENDLIVIADEIYAELTYGEEAKISFASLPGMKERTLLVSGFSKAFAMTGWRVGYACGHRELIGAMLKIHQYTVMCAPILGQIAALESLRIGREEKDRMVASYDRRRRLFVEGLRQIGLPCLEPRGAFYAFPSIAHTGMTSAQFAERLLAEANVVTVPGDVFGAGGEGHIRCTYASSMNQLNEALERMGNWLHRLRG</sequence>
<dbReference type="EC" id="2.6.1.-" evidence="6"/>
<proteinExistence type="inferred from homology"/>